<dbReference type="EMBL" id="JAAZQQ010000004">
    <property type="protein sequence ID" value="NKX45624.1"/>
    <property type="molecule type" value="Genomic_DNA"/>
</dbReference>
<keyword evidence="3 4" id="KW-0460">Magnesium</keyword>
<dbReference type="InterPro" id="IPR020550">
    <property type="entry name" value="Inositol_monophosphatase_CS"/>
</dbReference>
<evidence type="ECO:0000313" key="6">
    <source>
        <dbReference type="Proteomes" id="UP000526408"/>
    </source>
</evidence>
<feature type="binding site" evidence="4">
    <location>
        <position position="92"/>
    </location>
    <ligand>
        <name>Mg(2+)</name>
        <dbReference type="ChEBI" id="CHEBI:18420"/>
        <label>1</label>
        <note>catalytic</note>
    </ligand>
</feature>
<dbReference type="GO" id="GO:0006020">
    <property type="term" value="P:inositol metabolic process"/>
    <property type="evidence" value="ECO:0007669"/>
    <property type="project" value="TreeGrafter"/>
</dbReference>
<dbReference type="GO" id="GO:0007165">
    <property type="term" value="P:signal transduction"/>
    <property type="evidence" value="ECO:0007669"/>
    <property type="project" value="TreeGrafter"/>
</dbReference>
<proteinExistence type="inferred from homology"/>
<protein>
    <submittedName>
        <fullName evidence="5">3'(2'),5'-bisphosphate nucleotidase CysQ</fullName>
    </submittedName>
</protein>
<dbReference type="AlphaFoldDB" id="A0A7X6H077"/>
<organism evidence="5 6">
    <name type="scientific">Roseicyclus persicicus</name>
    <dbReference type="NCBI Taxonomy" id="2650661"/>
    <lineage>
        <taxon>Bacteria</taxon>
        <taxon>Pseudomonadati</taxon>
        <taxon>Pseudomonadota</taxon>
        <taxon>Alphaproteobacteria</taxon>
        <taxon>Rhodobacterales</taxon>
        <taxon>Roseobacteraceae</taxon>
        <taxon>Roseicyclus</taxon>
    </lineage>
</organism>
<dbReference type="PROSITE" id="PS00630">
    <property type="entry name" value="IMP_2"/>
    <property type="match status" value="1"/>
</dbReference>
<dbReference type="Proteomes" id="UP000526408">
    <property type="component" value="Unassembled WGS sequence"/>
</dbReference>
<keyword evidence="2 4" id="KW-0479">Metal-binding</keyword>
<comment type="cofactor">
    <cofactor evidence="4">
        <name>Mg(2+)</name>
        <dbReference type="ChEBI" id="CHEBI:18420"/>
    </cofactor>
</comment>
<dbReference type="PRINTS" id="PR00377">
    <property type="entry name" value="IMPHPHTASES"/>
</dbReference>
<feature type="binding site" evidence="4">
    <location>
        <position position="71"/>
    </location>
    <ligand>
        <name>Mg(2+)</name>
        <dbReference type="ChEBI" id="CHEBI:18420"/>
        <label>1</label>
        <note>catalytic</note>
    </ligand>
</feature>
<dbReference type="PANTHER" id="PTHR20854:SF4">
    <property type="entry name" value="INOSITOL-1-MONOPHOSPHATASE-RELATED"/>
    <property type="match status" value="1"/>
</dbReference>
<comment type="similarity">
    <text evidence="1">Belongs to the inositol monophosphatase superfamily.</text>
</comment>
<feature type="binding site" evidence="4">
    <location>
        <position position="91"/>
    </location>
    <ligand>
        <name>Mg(2+)</name>
        <dbReference type="ChEBI" id="CHEBI:18420"/>
        <label>1</label>
        <note>catalytic</note>
    </ligand>
</feature>
<dbReference type="CDD" id="cd01638">
    <property type="entry name" value="CysQ"/>
    <property type="match status" value="1"/>
</dbReference>
<dbReference type="GO" id="GO:0008934">
    <property type="term" value="F:inositol monophosphate 1-phosphatase activity"/>
    <property type="evidence" value="ECO:0007669"/>
    <property type="project" value="TreeGrafter"/>
</dbReference>
<feature type="binding site" evidence="4">
    <location>
        <position position="89"/>
    </location>
    <ligand>
        <name>Mg(2+)</name>
        <dbReference type="ChEBI" id="CHEBI:18420"/>
        <label>1</label>
        <note>catalytic</note>
    </ligand>
</feature>
<evidence type="ECO:0000313" key="5">
    <source>
        <dbReference type="EMBL" id="NKX45624.1"/>
    </source>
</evidence>
<sequence>MPAPDPREDLGLLIDAARGAGRIAARYFRDEPEVWDKPGGAGPVTEADLAVNDMLRDRLTDARPGYGWLSEETPDDTARLGKARVFVIDPIDGTQAFIEGSSSFAHSLAVVEEGEVIAAVVYLPIRGKLYAAARGHGATLNDTAIRASATRHLYQAEVLATKHTLSPAHWPQGVPQVTRAYRPSLAYRMALVGEGRFDAMVTFRQTWEWDIAAGALIIAEAGGRATDATGAPLSFNRATPQVPGVLAAAADLHGAILKARG</sequence>
<dbReference type="SUPFAM" id="SSF56655">
    <property type="entry name" value="Carbohydrate phosphatase"/>
    <property type="match status" value="1"/>
</dbReference>
<dbReference type="PANTHER" id="PTHR20854">
    <property type="entry name" value="INOSITOL MONOPHOSPHATASE"/>
    <property type="match status" value="1"/>
</dbReference>
<gene>
    <name evidence="5" type="ORF">HCU73_13595</name>
</gene>
<evidence type="ECO:0000256" key="2">
    <source>
        <dbReference type="ARBA" id="ARBA00022723"/>
    </source>
</evidence>
<evidence type="ECO:0000256" key="4">
    <source>
        <dbReference type="PIRSR" id="PIRSR600760-2"/>
    </source>
</evidence>
<dbReference type="RefSeq" id="WP_168624000.1">
    <property type="nucleotide sequence ID" value="NZ_JAAZQQ010000004.1"/>
</dbReference>
<dbReference type="GO" id="GO:0046854">
    <property type="term" value="P:phosphatidylinositol phosphate biosynthetic process"/>
    <property type="evidence" value="ECO:0007669"/>
    <property type="project" value="InterPro"/>
</dbReference>
<name>A0A7X6H077_9RHOB</name>
<dbReference type="InterPro" id="IPR000760">
    <property type="entry name" value="Inositol_monophosphatase-like"/>
</dbReference>
<dbReference type="Pfam" id="PF00459">
    <property type="entry name" value="Inositol_P"/>
    <property type="match status" value="1"/>
</dbReference>
<feature type="binding site" evidence="4">
    <location>
        <position position="210"/>
    </location>
    <ligand>
        <name>Mg(2+)</name>
        <dbReference type="ChEBI" id="CHEBI:18420"/>
        <label>1</label>
        <note>catalytic</note>
    </ligand>
</feature>
<keyword evidence="6" id="KW-1185">Reference proteome</keyword>
<accession>A0A7X6H077</accession>
<evidence type="ECO:0000256" key="3">
    <source>
        <dbReference type="ARBA" id="ARBA00022842"/>
    </source>
</evidence>
<dbReference type="Gene3D" id="3.30.540.10">
    <property type="entry name" value="Fructose-1,6-Bisphosphatase, subunit A, domain 1"/>
    <property type="match status" value="1"/>
</dbReference>
<dbReference type="Gene3D" id="3.40.190.80">
    <property type="match status" value="1"/>
</dbReference>
<reference evidence="5 6" key="1">
    <citation type="submission" date="2020-04" db="EMBL/GenBank/DDBJ databases">
        <authorList>
            <person name="Yoon J."/>
        </authorList>
    </citation>
    <scope>NUCLEOTIDE SEQUENCE [LARGE SCALE GENOMIC DNA]</scope>
    <source>
        <strain evidence="5 6">KMU-115</strain>
    </source>
</reference>
<dbReference type="GO" id="GO:0046872">
    <property type="term" value="F:metal ion binding"/>
    <property type="evidence" value="ECO:0007669"/>
    <property type="project" value="UniProtKB-KW"/>
</dbReference>
<comment type="caution">
    <text evidence="5">The sequence shown here is derived from an EMBL/GenBank/DDBJ whole genome shotgun (WGS) entry which is preliminary data.</text>
</comment>
<evidence type="ECO:0000256" key="1">
    <source>
        <dbReference type="ARBA" id="ARBA00009759"/>
    </source>
</evidence>